<evidence type="ECO:0000313" key="3">
    <source>
        <dbReference type="Proteomes" id="UP000000323"/>
    </source>
</evidence>
<dbReference type="AlphaFoldDB" id="D1CHG6"/>
<evidence type="ECO:0000256" key="1">
    <source>
        <dbReference type="SAM" id="MobiDB-lite"/>
    </source>
</evidence>
<keyword evidence="3" id="KW-1185">Reference proteome</keyword>
<feature type="region of interest" description="Disordered" evidence="1">
    <location>
        <begin position="1"/>
        <end position="22"/>
    </location>
</feature>
<accession>D1CHG6</accession>
<protein>
    <submittedName>
        <fullName evidence="2">Uncharacterized protein</fullName>
    </submittedName>
</protein>
<dbReference type="KEGG" id="ttr:Tter_2288"/>
<organism evidence="2 3">
    <name type="scientific">Thermobaculum terrenum (strain ATCC BAA-798 / CCMEE 7001 / YNP1)</name>
    <dbReference type="NCBI Taxonomy" id="525904"/>
    <lineage>
        <taxon>Bacteria</taxon>
        <taxon>Bacillati</taxon>
        <taxon>Chloroflexota</taxon>
        <taxon>Chloroflexia</taxon>
        <taxon>Candidatus Thermobaculales</taxon>
        <taxon>Candidatus Thermobaculaceae</taxon>
        <taxon>Thermobaculum</taxon>
    </lineage>
</organism>
<dbReference type="EMBL" id="CP001826">
    <property type="protein sequence ID" value="ACZ43187.1"/>
    <property type="molecule type" value="Genomic_DNA"/>
</dbReference>
<name>D1CHG6_THET1</name>
<sequence>MGYSPPRWPRQPELPPIHQTPPSISTLLTAYMSQHSGTRGNNAPSPISEAGNSHLLGDVATGWDLCPRGNKKARGEL</sequence>
<gene>
    <name evidence="2" type="ordered locus">Tter_2288</name>
</gene>
<dbReference type="STRING" id="525904.Tter_2288"/>
<dbReference type="Proteomes" id="UP000000323">
    <property type="component" value="Chromosome 2"/>
</dbReference>
<evidence type="ECO:0000313" key="2">
    <source>
        <dbReference type="EMBL" id="ACZ43187.1"/>
    </source>
</evidence>
<reference evidence="3" key="1">
    <citation type="journal article" date="2010" name="Stand. Genomic Sci.">
        <title>Complete genome sequence of 'Thermobaculum terrenum' type strain (YNP1).</title>
        <authorList>
            <person name="Kiss H."/>
            <person name="Cleland D."/>
            <person name="Lapidus A."/>
            <person name="Lucas S."/>
            <person name="Glavina Del Rio T."/>
            <person name="Nolan M."/>
            <person name="Tice H."/>
            <person name="Han C."/>
            <person name="Goodwin L."/>
            <person name="Pitluck S."/>
            <person name="Liolios K."/>
            <person name="Ivanova N."/>
            <person name="Mavromatis K."/>
            <person name="Ovchinnikova G."/>
            <person name="Pati A."/>
            <person name="Chen A."/>
            <person name="Palaniappan K."/>
            <person name="Land M."/>
            <person name="Hauser L."/>
            <person name="Chang Y."/>
            <person name="Jeffries C."/>
            <person name="Lu M."/>
            <person name="Brettin T."/>
            <person name="Detter J."/>
            <person name="Goker M."/>
            <person name="Tindall B."/>
            <person name="Beck B."/>
            <person name="McDermott T."/>
            <person name="Woyke T."/>
            <person name="Bristow J."/>
            <person name="Eisen J."/>
            <person name="Markowitz V."/>
            <person name="Hugenholtz P."/>
            <person name="Kyrpides N."/>
            <person name="Klenk H."/>
            <person name="Cheng J."/>
        </authorList>
    </citation>
    <scope>NUCLEOTIDE SEQUENCE [LARGE SCALE GENOMIC DNA]</scope>
    <source>
        <strain evidence="3">ATCC BAA-798 / YNP1</strain>
    </source>
</reference>
<dbReference type="HOGENOM" id="CLU_2636902_0_0_0"/>
<feature type="compositionally biased region" description="Pro residues" evidence="1">
    <location>
        <begin position="1"/>
        <end position="19"/>
    </location>
</feature>
<proteinExistence type="predicted"/>